<protein>
    <recommendedName>
        <fullName evidence="2">alpha-1,3-glucan synthase</fullName>
        <ecNumber evidence="2">2.4.1.183</ecNumber>
    </recommendedName>
</protein>
<proteinExistence type="inferred from homology"/>
<sequence length="2530" mass="283515">MHRPAFSQWTIILLAFLTIYSSCIRYEPDQVLWNLNQNETATDVMNYWGMWENHTYNPSPENWRFPFYTLMLDRFVNGDPTNDNINGTAWEHDLTGTQLRHGGDIQGLMDTLDYLTGMGIKGIYLAGSPMINFPWGSDGFSPLDLTLLEPHFATIDVWRQAITAMHSRGMYVILDNTMATLGDLIGFEGFLNVSTPLNYHEYNALWKTSRRYHDFTFNNTEFEKCPIEYPRFWDDYGEQVTGNGSEYLIGCRDSEFDQYGDIAAFDIYPEWQRQISKFASVQDRLREWNPSVREKIQHLSCIQIQMLDFDGFRMDKGQQITVDAQGEFADYIRQCARSLGKKNFFIPGEIVSGNAFGTVYLGRGKEPSMAVNDTNQAVQLTTDSADDSLFIRAKGKNAFDAACFHYSTYRSLMRFLVMDGNLAATGETPTDFIVAWNAFIQTNDFINPNTGVFDPRHMYGVQNQDNFRWPTILQGTQKQLLGNYITILLLPGIPLLEWGEEQASYVLDNTANNYVFGRQPMSSATAWQDHGCYKVGNAKFATWPNGSWADGCNDDWNSLDHRDPSHPIRNLILSMFEMRNRYPVLNDGFYLETIAKQTHPIYLPGSMGTATETGLWSVRRSGWPNIQDFTTEGQQVQDVWLVYHNNNIEVTYVFDCSGNPTGLVAPFEADTTVKNLFYPYDEFTLASVPQKLELDNSTGVNGCLESMTLPPFGFKAFVPRDKWLRPSPVITKFNPGHDSRIISINGLGQKQNVSIELYFSDEMNCENVQNAISVTSTTEDGTAPLFQDAICENVNDTTARVSEYTGPVTNQIPATWKISGNLVNVSDGVHSVNIVNVTNQVGNASTNAVNHFLLRVGQLDNPMVFPRSANYSNSLLYEDTNKSLYVSHKAAGADKFRYSTNWGSSWSDWETYSGGNTTLQPLPWTGTKAQRWSGQHVQIEYWSQKTGSSNHAQQGDLAGSTSVARRYPHIFIHGAFNQYGYDSGLTATMRQDAGGFWQYDFMTEWPSQFQCNVWGSDPTGQPDLTRAFGDVDNDGVLDLLSPVSLLKNVVNITGFPPSPHVAYHITVNDADLRYYVNPMGSRFAQSLVYALLATIPILTGSLGVWLYLHVFYDVKFNKVGRRPQHDIVPVVVKEKLHLDVFKEKLHLERWLPSKSSALLEKMERNQSNVLVNANRKKILIATMEYDITDWEIKIKIGGLGVMAQTMSRHLEHQDLIWVVPCVRGIDYPIDQRARPINVKILDAEYAVQVQYHHLRNITYVLLDAPVFRQQTKEDPYPTRMDDIDSAVYYSAWNQCIAEIIRRFPIDLYHINDYHGAVAPLHLLPRVIPCCLSLHNAEFQGLWPIRTPSEFNEVCRVYNLKPEVVSDYVQFGEVFNLLHAGASYLRVWQKGYGAAGVSTKYGKRSFARYPILWGLNKVAGLPNPDPSDTEGWDRQIPKLKDITVDETFEANRGTLKRQAQEWANLKQDPAAELFVFVGRWSMQKGIDLIADVFPAILEEHENVQLLCIGPVIDLYGRFAALKLGRLMQMYPDRVYSKPEFTALPPFIFSGAEFALIPSRDEPFGLVAVEFGRKGALGVGARVGGLGNMPGWWFTIESTTTKHLISQFKKTIQTAIASKTKVRAEMRARAALQRFPIAQWVEDLSVMQDTAIKISQKQAFKQRPKNSVFSSSASGVYTPRRFWSGQSSLPNTVPSSALPSALPSGQSTRAPSPSGEDNTRRAPLSLGLRVGPGHAPPKRESRLRKRLTKSTPASRNSSAGPSSAPGSRAASPARRFRRKSKSHVRDSAMDTTSEDIPAMPPLPEQLDGLLPSIPPLPEQYRGGNTSYNTESAGHDDIEGSITSQGDMRRLRFQNGSFIDEHGQNGSASADERTDLEDDAIEAVVDEYILSPEEQEASKRQRKAAALRMSLSSNERDSAGSGPSHSALGRSVSSESLSSTPGTPMAHERLVTSGSGSPPGPQNTMTTPTAAFLSLGTVLQGKKDYKLQSVEPFFTDPTGLYYKAFEEKLTKLNPKSSEGSLCVEEYLTSSEKDWFNRFRNVKMGKSPASTPASSVFRLPLTRQNSTGSVATIDETRDAEYNRGEQYLLQDDYQPPTGIKKVLLRRVGQWPLYSFLLAFGQIIAANSYQITLLTGAVGQAAEKLYIIATIYLVSSVIWWMVFRIWKSVYVLAVPFAIYGLAFFFLGLAPYGRTQSAQGWIQNVATAFYAVASSSGAFFFALNFGSEGSVPTETWGFRACVIQGSQQVYVVVLWFWGSQLTNLTLNGVVTSHLVAYGPALTGITLPIALILWAIGLILFLGLPDYYRQNPGQIPSFYRSIMRRKIVLWFFVTVLIQNYWLSAPYGRNWRYLFDSQHAPAWAIWLLVLAFFVLLWAALLWLFSDLSKRHSWILPMFAVGLGAPRWCQMLWGTSGMGSWVPWAGSPLAGALVGRMLWLWLGVLDAIQGVGFGMILLQTLTRFHVVFALVCAQVLGSVATIVARATAPDGNGPGAVFPNLALSREGLKNPVFWVAVLLQVVICAGFFRWFRKEQLMKP</sequence>
<comment type="similarity">
    <text evidence="1">Belongs to the glycosyltransferase group 1 family.</text>
</comment>
<name>A0AA39V8P9_9LECA</name>
<feature type="transmembrane region" description="Helical" evidence="8">
    <location>
        <begin position="2503"/>
        <end position="2522"/>
    </location>
</feature>
<evidence type="ECO:0000313" key="12">
    <source>
        <dbReference type="Proteomes" id="UP001166286"/>
    </source>
</evidence>
<feature type="transmembrane region" description="Helical" evidence="8">
    <location>
        <begin position="2429"/>
        <end position="2449"/>
    </location>
</feature>
<dbReference type="Proteomes" id="UP001166286">
    <property type="component" value="Unassembled WGS sequence"/>
</dbReference>
<evidence type="ECO:0000256" key="1">
    <source>
        <dbReference type="ARBA" id="ARBA00006122"/>
    </source>
</evidence>
<evidence type="ECO:0000256" key="8">
    <source>
        <dbReference type="SAM" id="Phobius"/>
    </source>
</evidence>
<feature type="transmembrane region" description="Helical" evidence="8">
    <location>
        <begin position="2456"/>
        <end position="2475"/>
    </location>
</feature>
<dbReference type="EMBL" id="JAFEKC020000008">
    <property type="protein sequence ID" value="KAK0513330.1"/>
    <property type="molecule type" value="Genomic_DNA"/>
</dbReference>
<dbReference type="GO" id="GO:0070600">
    <property type="term" value="P:fungal-type cell wall (1-&gt;3)-alpha-glucan biosynthetic process"/>
    <property type="evidence" value="ECO:0007669"/>
    <property type="project" value="TreeGrafter"/>
</dbReference>
<feature type="transmembrane region" description="Helical" evidence="8">
    <location>
        <begin position="2385"/>
        <end position="2404"/>
    </location>
</feature>
<keyword evidence="4" id="KW-0808">Transferase</keyword>
<dbReference type="SUPFAM" id="SSF51445">
    <property type="entry name" value="(Trans)glycosidases"/>
    <property type="match status" value="1"/>
</dbReference>
<feature type="compositionally biased region" description="Low complexity" evidence="7">
    <location>
        <begin position="1692"/>
        <end position="1702"/>
    </location>
</feature>
<dbReference type="InterPro" id="IPR058654">
    <property type="entry name" value="Mok11-14/Ags1-like_TM"/>
</dbReference>
<evidence type="ECO:0000256" key="4">
    <source>
        <dbReference type="ARBA" id="ARBA00022679"/>
    </source>
</evidence>
<feature type="transmembrane region" description="Helical" evidence="8">
    <location>
        <begin position="2140"/>
        <end position="2157"/>
    </location>
</feature>
<keyword evidence="5" id="KW-0961">Cell wall biogenesis/degradation</keyword>
<dbReference type="FunFam" id="3.40.50.2000:FF:000058">
    <property type="entry name" value="Alpha-1,3-glucan synthase Ags1"/>
    <property type="match status" value="1"/>
</dbReference>
<dbReference type="Pfam" id="PF00128">
    <property type="entry name" value="Alpha-amylase"/>
    <property type="match status" value="1"/>
</dbReference>
<dbReference type="Pfam" id="PF26122">
    <property type="entry name" value="CBM_Mok13"/>
    <property type="match status" value="1"/>
</dbReference>
<dbReference type="SMART" id="SM00642">
    <property type="entry name" value="Aamy"/>
    <property type="match status" value="1"/>
</dbReference>
<evidence type="ECO:0000256" key="9">
    <source>
        <dbReference type="SAM" id="SignalP"/>
    </source>
</evidence>
<dbReference type="SUPFAM" id="SSF53756">
    <property type="entry name" value="UDP-Glycosyltransferase/glycogen phosphorylase"/>
    <property type="match status" value="1"/>
</dbReference>
<keyword evidence="8" id="KW-0812">Transmembrane</keyword>
<reference evidence="11" key="1">
    <citation type="submission" date="2023-03" db="EMBL/GenBank/DDBJ databases">
        <title>Complete genome of Cladonia borealis.</title>
        <authorList>
            <person name="Park H."/>
        </authorList>
    </citation>
    <scope>NUCLEOTIDE SEQUENCE</scope>
    <source>
        <strain evidence="11">ANT050790</strain>
    </source>
</reference>
<keyword evidence="9" id="KW-0732">Signal</keyword>
<feature type="transmembrane region" description="Helical" evidence="8">
    <location>
        <begin position="2355"/>
        <end position="2376"/>
    </location>
</feature>
<dbReference type="InterPro" id="IPR058656">
    <property type="entry name" value="Mok11-13/Ags1-like_GH"/>
</dbReference>
<keyword evidence="12" id="KW-1185">Reference proteome</keyword>
<feature type="domain" description="Glycosyl hydrolase family 13 catalytic" evidence="10">
    <location>
        <begin position="69"/>
        <end position="525"/>
    </location>
</feature>
<evidence type="ECO:0000256" key="6">
    <source>
        <dbReference type="ARBA" id="ARBA00048960"/>
    </source>
</evidence>
<gene>
    <name evidence="11" type="ORF">JMJ35_004316</name>
</gene>
<dbReference type="InterPro" id="IPR013534">
    <property type="entry name" value="Starch_synth_cat_dom"/>
</dbReference>
<dbReference type="PANTHER" id="PTHR47182:SF2">
    <property type="entry name" value="CELL WALL ALPHA-1,3-GLUCAN SYNTHASE AGS1"/>
    <property type="match status" value="1"/>
</dbReference>
<feature type="region of interest" description="Disordered" evidence="7">
    <location>
        <begin position="1686"/>
        <end position="1838"/>
    </location>
</feature>
<feature type="transmembrane region" description="Helical" evidence="8">
    <location>
        <begin position="2195"/>
        <end position="2218"/>
    </location>
</feature>
<dbReference type="InterPro" id="IPR006047">
    <property type="entry name" value="GH13_cat_dom"/>
</dbReference>
<evidence type="ECO:0000256" key="5">
    <source>
        <dbReference type="ARBA" id="ARBA00023316"/>
    </source>
</evidence>
<dbReference type="Pfam" id="PF26111">
    <property type="entry name" value="Ig_Mok13"/>
    <property type="match status" value="1"/>
</dbReference>
<feature type="transmembrane region" description="Helical" evidence="8">
    <location>
        <begin position="2164"/>
        <end position="2183"/>
    </location>
</feature>
<dbReference type="Pfam" id="PF26127">
    <property type="entry name" value="12TM_Mok13"/>
    <property type="match status" value="1"/>
</dbReference>
<dbReference type="Gene3D" id="3.40.50.2000">
    <property type="entry name" value="Glycogen Phosphorylase B"/>
    <property type="match status" value="2"/>
</dbReference>
<evidence type="ECO:0000256" key="2">
    <source>
        <dbReference type="ARBA" id="ARBA00012688"/>
    </source>
</evidence>
<dbReference type="CDD" id="cd03791">
    <property type="entry name" value="GT5_Glycogen_synthase_DULL1-like"/>
    <property type="match status" value="1"/>
</dbReference>
<dbReference type="Gene3D" id="3.20.20.80">
    <property type="entry name" value="Glycosidases"/>
    <property type="match status" value="1"/>
</dbReference>
<dbReference type="GO" id="GO:0009277">
    <property type="term" value="C:fungal-type cell wall"/>
    <property type="evidence" value="ECO:0007669"/>
    <property type="project" value="TreeGrafter"/>
</dbReference>
<dbReference type="PANTHER" id="PTHR47182">
    <property type="entry name" value="CELL WALL ALPHA-1,3-GLUCAN SYNTHASE AGS1-RELATED"/>
    <property type="match status" value="1"/>
</dbReference>
<dbReference type="InterPro" id="IPR058657">
    <property type="entry name" value="Mok11-13/Ags1-like_Ig"/>
</dbReference>
<dbReference type="FunFam" id="3.20.20.80:FF:000073">
    <property type="entry name" value="Alpha-1,3-glucan synthase Ags2"/>
    <property type="match status" value="1"/>
</dbReference>
<feature type="transmembrane region" description="Helical" evidence="8">
    <location>
        <begin position="2271"/>
        <end position="2297"/>
    </location>
</feature>
<feature type="transmembrane region" description="Helical" evidence="8">
    <location>
        <begin position="2318"/>
        <end position="2335"/>
    </location>
</feature>
<accession>A0AA39V8P9</accession>
<feature type="compositionally biased region" description="Polar residues" evidence="7">
    <location>
        <begin position="1820"/>
        <end position="1829"/>
    </location>
</feature>
<dbReference type="InterPro" id="IPR058658">
    <property type="entry name" value="Mok11-13/Ags1-like_Ig_2"/>
</dbReference>
<dbReference type="Pfam" id="PF08323">
    <property type="entry name" value="Glyco_transf_5"/>
    <property type="match status" value="1"/>
</dbReference>
<dbReference type="Pfam" id="PF13692">
    <property type="entry name" value="Glyco_trans_1_4"/>
    <property type="match status" value="1"/>
</dbReference>
<dbReference type="GO" id="GO:0047657">
    <property type="term" value="F:alpha-1,3-glucan synthase activity"/>
    <property type="evidence" value="ECO:0007669"/>
    <property type="project" value="UniProtKB-EC"/>
</dbReference>
<evidence type="ECO:0000313" key="11">
    <source>
        <dbReference type="EMBL" id="KAK0513330.1"/>
    </source>
</evidence>
<dbReference type="InterPro" id="IPR017853">
    <property type="entry name" value="GH"/>
</dbReference>
<keyword evidence="8" id="KW-0472">Membrane</keyword>
<evidence type="ECO:0000256" key="7">
    <source>
        <dbReference type="SAM" id="MobiDB-lite"/>
    </source>
</evidence>
<dbReference type="InterPro" id="IPR058659">
    <property type="entry name" value="Mok11-13/Ags1-like_CBM"/>
</dbReference>
<dbReference type="InterPro" id="IPR058655">
    <property type="entry name" value="Mok11-14/Ags1-like"/>
</dbReference>
<feature type="compositionally biased region" description="Low complexity" evidence="7">
    <location>
        <begin position="1750"/>
        <end position="1771"/>
    </location>
</feature>
<evidence type="ECO:0000259" key="10">
    <source>
        <dbReference type="SMART" id="SM00642"/>
    </source>
</evidence>
<organism evidence="11 12">
    <name type="scientific">Cladonia borealis</name>
    <dbReference type="NCBI Taxonomy" id="184061"/>
    <lineage>
        <taxon>Eukaryota</taxon>
        <taxon>Fungi</taxon>
        <taxon>Dikarya</taxon>
        <taxon>Ascomycota</taxon>
        <taxon>Pezizomycotina</taxon>
        <taxon>Lecanoromycetes</taxon>
        <taxon>OSLEUM clade</taxon>
        <taxon>Lecanoromycetidae</taxon>
        <taxon>Lecanorales</taxon>
        <taxon>Lecanorineae</taxon>
        <taxon>Cladoniaceae</taxon>
        <taxon>Cladonia</taxon>
    </lineage>
</organism>
<feature type="signal peptide" evidence="9">
    <location>
        <begin position="1"/>
        <end position="25"/>
    </location>
</feature>
<feature type="chain" id="PRO_5041283608" description="alpha-1,3-glucan synthase" evidence="9">
    <location>
        <begin position="26"/>
        <end position="2530"/>
    </location>
</feature>
<comment type="catalytic activity">
    <reaction evidence="6">
        <text>[(1-&gt;3)-alpha-D-glucosyl](n) + UDP-alpha-D-glucose = [(1-&gt;3)-alpha-D-glucosyl](n+1) + UDP + H(+)</text>
        <dbReference type="Rhea" id="RHEA:19749"/>
        <dbReference type="Rhea" id="RHEA-COMP:11150"/>
        <dbReference type="Rhea" id="RHEA-COMP:11151"/>
        <dbReference type="ChEBI" id="CHEBI:15378"/>
        <dbReference type="ChEBI" id="CHEBI:28100"/>
        <dbReference type="ChEBI" id="CHEBI:58223"/>
        <dbReference type="ChEBI" id="CHEBI:58885"/>
        <dbReference type="EC" id="2.4.1.183"/>
    </reaction>
</comment>
<dbReference type="EC" id="2.4.1.183" evidence="2"/>
<dbReference type="Pfam" id="PF26114">
    <property type="entry name" value="Ig_2_Mok13"/>
    <property type="match status" value="1"/>
</dbReference>
<comment type="caution">
    <text evidence="11">The sequence shown here is derived from an EMBL/GenBank/DDBJ whole genome shotgun (WGS) entry which is preliminary data.</text>
</comment>
<feature type="compositionally biased region" description="Low complexity" evidence="7">
    <location>
        <begin position="1923"/>
        <end position="1936"/>
    </location>
</feature>
<feature type="region of interest" description="Disordered" evidence="7">
    <location>
        <begin position="1885"/>
        <end position="1965"/>
    </location>
</feature>
<evidence type="ECO:0000256" key="3">
    <source>
        <dbReference type="ARBA" id="ARBA00022676"/>
    </source>
</evidence>
<dbReference type="Pfam" id="PF26108">
    <property type="entry name" value="GH_Mok13"/>
    <property type="match status" value="1"/>
</dbReference>
<feature type="compositionally biased region" description="Polar residues" evidence="7">
    <location>
        <begin position="1949"/>
        <end position="1965"/>
    </location>
</feature>
<keyword evidence="3" id="KW-0328">Glycosyltransferase</keyword>
<dbReference type="FunFam" id="3.40.50.2000:FF:000052">
    <property type="entry name" value="Alpha-1,3-glucan synthase Ags2"/>
    <property type="match status" value="1"/>
</dbReference>
<keyword evidence="8" id="KW-1133">Transmembrane helix</keyword>